<gene>
    <name evidence="1" type="ORF">NUW54_g1199</name>
</gene>
<name>A0ACC1QA73_9APHY</name>
<evidence type="ECO:0000313" key="2">
    <source>
        <dbReference type="Proteomes" id="UP001144978"/>
    </source>
</evidence>
<accession>A0ACC1QA73</accession>
<proteinExistence type="predicted"/>
<organism evidence="1 2">
    <name type="scientific">Trametes sanguinea</name>
    <dbReference type="NCBI Taxonomy" id="158606"/>
    <lineage>
        <taxon>Eukaryota</taxon>
        <taxon>Fungi</taxon>
        <taxon>Dikarya</taxon>
        <taxon>Basidiomycota</taxon>
        <taxon>Agaricomycotina</taxon>
        <taxon>Agaricomycetes</taxon>
        <taxon>Polyporales</taxon>
        <taxon>Polyporaceae</taxon>
        <taxon>Trametes</taxon>
    </lineage>
</organism>
<sequence>MGHGFASDRPQRVTRASGRRHRGTLDRASTDFDLRSMVYEILVSYAWFVAFRFCSVMSEGLLGTSSEAANPISLSGIVVLRQLSSYVPNASVKASLNRWTPSTYTPRPSYGCIVLEIARSSAGIYIFPNAHAQGHDRRDSGMRCRPRALGEDPGFVLYLERAGLYIVRRSFPSNCLVHASRSKIPEANVNLFEMLAQARAAKSRNIEDEIESVSISVHFYEIIVQGVS</sequence>
<comment type="caution">
    <text evidence="1">The sequence shown here is derived from an EMBL/GenBank/DDBJ whole genome shotgun (WGS) entry which is preliminary data.</text>
</comment>
<reference evidence="1" key="1">
    <citation type="submission" date="2022-08" db="EMBL/GenBank/DDBJ databases">
        <title>Genome Sequence of Pycnoporus sanguineus.</title>
        <authorList>
            <person name="Buettner E."/>
        </authorList>
    </citation>
    <scope>NUCLEOTIDE SEQUENCE</scope>
    <source>
        <strain evidence="1">CG-C14</strain>
    </source>
</reference>
<dbReference type="Proteomes" id="UP001144978">
    <property type="component" value="Unassembled WGS sequence"/>
</dbReference>
<keyword evidence="2" id="KW-1185">Reference proteome</keyword>
<evidence type="ECO:0000313" key="1">
    <source>
        <dbReference type="EMBL" id="KAJ3014845.1"/>
    </source>
</evidence>
<protein>
    <submittedName>
        <fullName evidence="1">Uncharacterized protein</fullName>
    </submittedName>
</protein>
<dbReference type="EMBL" id="JANSHE010000189">
    <property type="protein sequence ID" value="KAJ3014845.1"/>
    <property type="molecule type" value="Genomic_DNA"/>
</dbReference>